<dbReference type="GO" id="GO:0048040">
    <property type="term" value="F:UDP-glucuronate decarboxylase activity"/>
    <property type="evidence" value="ECO:0007669"/>
    <property type="project" value="TreeGrafter"/>
</dbReference>
<dbReference type="Gene3D" id="3.40.50.720">
    <property type="entry name" value="NAD(P)-binding Rossmann-like Domain"/>
    <property type="match status" value="1"/>
</dbReference>
<name>A0A0F5J7F4_9BACT</name>
<evidence type="ECO:0000259" key="5">
    <source>
        <dbReference type="Pfam" id="PF01370"/>
    </source>
</evidence>
<comment type="cofactor">
    <cofactor evidence="1">
        <name>NAD(+)</name>
        <dbReference type="ChEBI" id="CHEBI:57540"/>
    </cofactor>
</comment>
<dbReference type="STRING" id="927665.HMPREF1535_03570"/>
<dbReference type="HOGENOM" id="CLU_007383_4_0_10"/>
<dbReference type="InterPro" id="IPR001509">
    <property type="entry name" value="Epimerase_deHydtase"/>
</dbReference>
<sequence>MIENPIIQQDIDFFIEHFPFTEHIKEKTILVTGATGLIGSVLIKCLLHLNQVTNSGIKVVAVARNKQKAYDLFGDCEIQWIWQDMTEPLDLSTWDIHYIIHCASPTASQFYVNSPVETINTAFIGTRQLLEYASQHPSMRGMVYLSSLESYGTINDDSVPVTEDVNGYINPIDVRSSYSLGKRMVECLCHAYASEYHVPVVMARLTQVFGAGVSRQDTRVFAQFAKSVISGQDIVMHTSGESAKPYCYTIDAIIALFYLLLKGEPGKAYNVATPNTYISIYDLAHLLVKKFNKNCHVVIEARDNMGYAPVTKLNLSTEKLEALGWKPFFKLEEMFDRLINYYKSIQ</sequence>
<comment type="caution">
    <text evidence="6">The sequence shown here is derived from an EMBL/GenBank/DDBJ whole genome shotgun (WGS) entry which is preliminary data.</text>
</comment>
<evidence type="ECO:0000256" key="1">
    <source>
        <dbReference type="ARBA" id="ARBA00001911"/>
    </source>
</evidence>
<dbReference type="PATRIC" id="fig|927665.4.peg.3671"/>
<evidence type="ECO:0000313" key="6">
    <source>
        <dbReference type="EMBL" id="KKB53342.1"/>
    </source>
</evidence>
<dbReference type="GO" id="GO:0070403">
    <property type="term" value="F:NAD+ binding"/>
    <property type="evidence" value="ECO:0007669"/>
    <property type="project" value="InterPro"/>
</dbReference>
<dbReference type="InterPro" id="IPR036291">
    <property type="entry name" value="NAD(P)-bd_dom_sf"/>
</dbReference>
<proteinExistence type="predicted"/>
<dbReference type="Pfam" id="PF01370">
    <property type="entry name" value="Epimerase"/>
    <property type="match status" value="1"/>
</dbReference>
<dbReference type="Proteomes" id="UP000033047">
    <property type="component" value="Unassembled WGS sequence"/>
</dbReference>
<dbReference type="GO" id="GO:0042732">
    <property type="term" value="P:D-xylose metabolic process"/>
    <property type="evidence" value="ECO:0007669"/>
    <property type="project" value="InterPro"/>
</dbReference>
<dbReference type="PANTHER" id="PTHR43078">
    <property type="entry name" value="UDP-GLUCURONIC ACID DECARBOXYLASE-RELATED"/>
    <property type="match status" value="1"/>
</dbReference>
<dbReference type="PANTHER" id="PTHR43078:SF6">
    <property type="entry name" value="UDP-GLUCURONIC ACID DECARBOXYLASE 1"/>
    <property type="match status" value="1"/>
</dbReference>
<reference evidence="6 7" key="1">
    <citation type="submission" date="2013-04" db="EMBL/GenBank/DDBJ databases">
        <title>The Genome Sequence of Parabacteroides goldsteinii DSM 19448.</title>
        <authorList>
            <consortium name="The Broad Institute Genomics Platform"/>
            <person name="Earl A."/>
            <person name="Ward D."/>
            <person name="Feldgarden M."/>
            <person name="Gevers D."/>
            <person name="Martens E."/>
            <person name="Sakamoto M."/>
            <person name="Benno Y."/>
            <person name="Song Y."/>
            <person name="Liu C."/>
            <person name="Lee J."/>
            <person name="Bolanos M."/>
            <person name="Vaisanen M.L."/>
            <person name="Finegold S.M."/>
            <person name="Walker B."/>
            <person name="Young S."/>
            <person name="Zeng Q."/>
            <person name="Gargeya S."/>
            <person name="Fitzgerald M."/>
            <person name="Haas B."/>
            <person name="Abouelleil A."/>
            <person name="Allen A.W."/>
            <person name="Alvarado L."/>
            <person name="Arachchi H.M."/>
            <person name="Berlin A.M."/>
            <person name="Chapman S.B."/>
            <person name="Gainer-Dewar J."/>
            <person name="Goldberg J."/>
            <person name="Griggs A."/>
            <person name="Gujja S."/>
            <person name="Hansen M."/>
            <person name="Howarth C."/>
            <person name="Imamovic A."/>
            <person name="Ireland A."/>
            <person name="Larimer J."/>
            <person name="McCowan C."/>
            <person name="Murphy C."/>
            <person name="Pearson M."/>
            <person name="Poon T.W."/>
            <person name="Priest M."/>
            <person name="Roberts A."/>
            <person name="Saif S."/>
            <person name="Shea T."/>
            <person name="Sisk P."/>
            <person name="Sykes S."/>
            <person name="Wortman J."/>
            <person name="Nusbaum C."/>
            <person name="Birren B."/>
        </authorList>
    </citation>
    <scope>NUCLEOTIDE SEQUENCE [LARGE SCALE GENOMIC DNA]</scope>
    <source>
        <strain evidence="6 7">DSM 19448</strain>
    </source>
</reference>
<accession>A0A0F5J7F4</accession>
<evidence type="ECO:0000256" key="2">
    <source>
        <dbReference type="ARBA" id="ARBA00022793"/>
    </source>
</evidence>
<dbReference type="GO" id="GO:0005737">
    <property type="term" value="C:cytoplasm"/>
    <property type="evidence" value="ECO:0007669"/>
    <property type="project" value="TreeGrafter"/>
</dbReference>
<organism evidence="6 7">
    <name type="scientific">Parabacteroides goldsteinii DSM 19448 = WAL 12034</name>
    <dbReference type="NCBI Taxonomy" id="927665"/>
    <lineage>
        <taxon>Bacteria</taxon>
        <taxon>Pseudomonadati</taxon>
        <taxon>Bacteroidota</taxon>
        <taxon>Bacteroidia</taxon>
        <taxon>Bacteroidales</taxon>
        <taxon>Tannerellaceae</taxon>
        <taxon>Parabacteroides</taxon>
    </lineage>
</organism>
<keyword evidence="3" id="KW-0520">NAD</keyword>
<feature type="domain" description="NAD-dependent epimerase/dehydratase" evidence="5">
    <location>
        <begin position="29"/>
        <end position="272"/>
    </location>
</feature>
<dbReference type="AlphaFoldDB" id="A0A0F5J7F4"/>
<keyword evidence="4" id="KW-0456">Lyase</keyword>
<evidence type="ECO:0000256" key="3">
    <source>
        <dbReference type="ARBA" id="ARBA00023027"/>
    </source>
</evidence>
<dbReference type="SUPFAM" id="SSF51735">
    <property type="entry name" value="NAD(P)-binding Rossmann-fold domains"/>
    <property type="match status" value="1"/>
</dbReference>
<gene>
    <name evidence="6" type="ORF">HMPREF1535_03570</name>
</gene>
<protein>
    <recommendedName>
        <fullName evidence="5">NAD-dependent epimerase/dehydratase domain-containing protein</fullName>
    </recommendedName>
</protein>
<dbReference type="InterPro" id="IPR044516">
    <property type="entry name" value="UXS-like"/>
</dbReference>
<evidence type="ECO:0000313" key="7">
    <source>
        <dbReference type="Proteomes" id="UP000033047"/>
    </source>
</evidence>
<dbReference type="EMBL" id="AQHV01000015">
    <property type="protein sequence ID" value="KKB53342.1"/>
    <property type="molecule type" value="Genomic_DNA"/>
</dbReference>
<keyword evidence="2" id="KW-0210">Decarboxylase</keyword>
<dbReference type="RefSeq" id="WP_046146982.1">
    <property type="nucleotide sequence ID" value="NZ_KQ033913.1"/>
</dbReference>
<evidence type="ECO:0000256" key="4">
    <source>
        <dbReference type="ARBA" id="ARBA00023239"/>
    </source>
</evidence>